<dbReference type="RefSeq" id="WP_168819342.1">
    <property type="nucleotide sequence ID" value="NZ_CP051217.1"/>
</dbReference>
<dbReference type="GO" id="GO:0005829">
    <property type="term" value="C:cytosol"/>
    <property type="evidence" value="ECO:0007669"/>
    <property type="project" value="TreeGrafter"/>
</dbReference>
<organism evidence="3 4">
    <name type="scientific">Parasphingorhabdus halotolerans</name>
    <dbReference type="NCBI Taxonomy" id="2725558"/>
    <lineage>
        <taxon>Bacteria</taxon>
        <taxon>Pseudomonadati</taxon>
        <taxon>Pseudomonadota</taxon>
        <taxon>Alphaproteobacteria</taxon>
        <taxon>Sphingomonadales</taxon>
        <taxon>Sphingomonadaceae</taxon>
        <taxon>Parasphingorhabdus</taxon>
    </lineage>
</organism>
<evidence type="ECO:0000256" key="1">
    <source>
        <dbReference type="ARBA" id="ARBA00022801"/>
    </source>
</evidence>
<proteinExistence type="predicted"/>
<gene>
    <name evidence="3" type="ORF">HF685_08735</name>
</gene>
<dbReference type="CDD" id="cd03443">
    <property type="entry name" value="PaaI_thioesterase"/>
    <property type="match status" value="1"/>
</dbReference>
<name>A0A6H2DN22_9SPHN</name>
<evidence type="ECO:0000259" key="2">
    <source>
        <dbReference type="Pfam" id="PF03061"/>
    </source>
</evidence>
<dbReference type="NCBIfam" id="TIGR00369">
    <property type="entry name" value="unchar_dom_1"/>
    <property type="match status" value="1"/>
</dbReference>
<sequence length="133" mass="14062">MTNPADMVPFAKTMGIKITEMTKEIVRGEMLVRPEICTAGNGRGTPSIHGGAVMTFADVLGAFGGFANLPEGANGTTTSESKTNFLNAAPEGETVYGEATPFKVGRRQSVWQTRISLKDGTLVAVVTQTQIVL</sequence>
<reference evidence="3 4" key="1">
    <citation type="submission" date="2020-04" db="EMBL/GenBank/DDBJ databases">
        <title>Genome sequence for Sphingorhabdus sp. strain M1.</title>
        <authorList>
            <person name="Park S.-J."/>
        </authorList>
    </citation>
    <scope>NUCLEOTIDE SEQUENCE [LARGE SCALE GENOMIC DNA]</scope>
    <source>
        <strain evidence="3 4">JK6</strain>
    </source>
</reference>
<dbReference type="KEGG" id="phao:HF685_08735"/>
<evidence type="ECO:0000313" key="4">
    <source>
        <dbReference type="Proteomes" id="UP000501600"/>
    </source>
</evidence>
<feature type="domain" description="Thioesterase" evidence="2">
    <location>
        <begin position="48"/>
        <end position="124"/>
    </location>
</feature>
<dbReference type="InterPro" id="IPR029069">
    <property type="entry name" value="HotDog_dom_sf"/>
</dbReference>
<evidence type="ECO:0000313" key="3">
    <source>
        <dbReference type="EMBL" id="QJB69355.1"/>
    </source>
</evidence>
<protein>
    <submittedName>
        <fullName evidence="3">PaaI family thioesterase</fullName>
    </submittedName>
</protein>
<dbReference type="PANTHER" id="PTHR43240:SF8">
    <property type="entry name" value="PHENYLACETIC ACID DEGRADATION-RELATED PROTEIN"/>
    <property type="match status" value="1"/>
</dbReference>
<dbReference type="Gene3D" id="3.10.129.10">
    <property type="entry name" value="Hotdog Thioesterase"/>
    <property type="match status" value="1"/>
</dbReference>
<keyword evidence="1" id="KW-0378">Hydrolase</keyword>
<dbReference type="Pfam" id="PF03061">
    <property type="entry name" value="4HBT"/>
    <property type="match status" value="1"/>
</dbReference>
<dbReference type="Proteomes" id="UP000501600">
    <property type="component" value="Chromosome"/>
</dbReference>
<dbReference type="AlphaFoldDB" id="A0A6H2DN22"/>
<dbReference type="EMBL" id="CP051217">
    <property type="protein sequence ID" value="QJB69355.1"/>
    <property type="molecule type" value="Genomic_DNA"/>
</dbReference>
<dbReference type="InterPro" id="IPR003736">
    <property type="entry name" value="PAAI_dom"/>
</dbReference>
<dbReference type="GO" id="GO:0061522">
    <property type="term" value="F:1,4-dihydroxy-2-naphthoyl-CoA thioesterase activity"/>
    <property type="evidence" value="ECO:0007669"/>
    <property type="project" value="TreeGrafter"/>
</dbReference>
<dbReference type="PANTHER" id="PTHR43240">
    <property type="entry name" value="1,4-DIHYDROXY-2-NAPHTHOYL-COA THIOESTERASE 1"/>
    <property type="match status" value="1"/>
</dbReference>
<dbReference type="InterPro" id="IPR006683">
    <property type="entry name" value="Thioestr_dom"/>
</dbReference>
<accession>A0A6H2DN22</accession>
<dbReference type="SUPFAM" id="SSF54637">
    <property type="entry name" value="Thioesterase/thiol ester dehydrase-isomerase"/>
    <property type="match status" value="1"/>
</dbReference>
<keyword evidence="4" id="KW-1185">Reference proteome</keyword>